<name>A0ABR1YU28_9PEZI</name>
<feature type="compositionally biased region" description="Low complexity" evidence="1">
    <location>
        <begin position="10"/>
        <end position="21"/>
    </location>
</feature>
<evidence type="ECO:0000313" key="2">
    <source>
        <dbReference type="EMBL" id="KAK8238490.1"/>
    </source>
</evidence>
<organism evidence="2 3">
    <name type="scientific">Phyllosticta capitalensis</name>
    <dbReference type="NCBI Taxonomy" id="121624"/>
    <lineage>
        <taxon>Eukaryota</taxon>
        <taxon>Fungi</taxon>
        <taxon>Dikarya</taxon>
        <taxon>Ascomycota</taxon>
        <taxon>Pezizomycotina</taxon>
        <taxon>Dothideomycetes</taxon>
        <taxon>Dothideomycetes incertae sedis</taxon>
        <taxon>Botryosphaeriales</taxon>
        <taxon>Phyllostictaceae</taxon>
        <taxon>Phyllosticta</taxon>
    </lineage>
</organism>
<feature type="compositionally biased region" description="Acidic residues" evidence="1">
    <location>
        <begin position="107"/>
        <end position="116"/>
    </location>
</feature>
<reference evidence="2 3" key="1">
    <citation type="submission" date="2024-04" db="EMBL/GenBank/DDBJ databases">
        <title>Phyllosticta paracitricarpa is synonymous to the EU quarantine fungus P. citricarpa based on phylogenomic analyses.</title>
        <authorList>
            <consortium name="Lawrence Berkeley National Laboratory"/>
            <person name="Van Ingen-Buijs V.A."/>
            <person name="Van Westerhoven A.C."/>
            <person name="Haridas S."/>
            <person name="Skiadas P."/>
            <person name="Martin F."/>
            <person name="Groenewald J.Z."/>
            <person name="Crous P.W."/>
            <person name="Seidl M.F."/>
        </authorList>
    </citation>
    <scope>NUCLEOTIDE SEQUENCE [LARGE SCALE GENOMIC DNA]</scope>
    <source>
        <strain evidence="2 3">CBS 123374</strain>
    </source>
</reference>
<comment type="caution">
    <text evidence="2">The sequence shown here is derived from an EMBL/GenBank/DDBJ whole genome shotgun (WGS) entry which is preliminary data.</text>
</comment>
<sequence length="256" mass="27985">MAKQGKKLSKPQPAAKAARPKSLSGRVDSNEAPLLPHERVVSSPNPSDRPHATPCASNAATPSLRRANSAPSCLQTTSSVSAAVSETTPGILFRGPSKKLQKKPRLDEDEADEDDFAPVPAATPTMIKDAQLALGLGPREAILAAVNDMYHPIPSLRPNSADDATWTANTFVDDDDDENYDDDDWQPPSIAEVQHPINVFLLKPREIIGRGALMPQLKRWQCCKCGYRTHYENHICSCLECCHNRCEDYCTAMEPA</sequence>
<keyword evidence="3" id="KW-1185">Reference proteome</keyword>
<accession>A0ABR1YU28</accession>
<feature type="region of interest" description="Disordered" evidence="1">
    <location>
        <begin position="1"/>
        <end position="72"/>
    </location>
</feature>
<gene>
    <name evidence="2" type="ORF">HDK90DRAFT_510115</name>
</gene>
<evidence type="ECO:0000256" key="1">
    <source>
        <dbReference type="SAM" id="MobiDB-lite"/>
    </source>
</evidence>
<dbReference type="EMBL" id="JBBWRZ010000004">
    <property type="protein sequence ID" value="KAK8238490.1"/>
    <property type="molecule type" value="Genomic_DNA"/>
</dbReference>
<dbReference type="Proteomes" id="UP001492380">
    <property type="component" value="Unassembled WGS sequence"/>
</dbReference>
<feature type="region of interest" description="Disordered" evidence="1">
    <location>
        <begin position="90"/>
        <end position="122"/>
    </location>
</feature>
<protein>
    <submittedName>
        <fullName evidence="2">Uncharacterized protein</fullName>
    </submittedName>
</protein>
<evidence type="ECO:0000313" key="3">
    <source>
        <dbReference type="Proteomes" id="UP001492380"/>
    </source>
</evidence>
<proteinExistence type="predicted"/>